<dbReference type="InterPro" id="IPR027417">
    <property type="entry name" value="P-loop_NTPase"/>
</dbReference>
<keyword evidence="6" id="KW-0539">Nucleus</keyword>
<keyword evidence="4" id="KW-0547">Nucleotide-binding</keyword>
<protein>
    <recommendedName>
        <fullName evidence="11">ATPase AAA-type core domain-containing protein</fullName>
    </recommendedName>
</protein>
<evidence type="ECO:0000259" key="7">
    <source>
        <dbReference type="Pfam" id="PF00004"/>
    </source>
</evidence>
<organism evidence="9 10">
    <name type="scientific">Dictyostelium firmibasis</name>
    <dbReference type="NCBI Taxonomy" id="79012"/>
    <lineage>
        <taxon>Eukaryota</taxon>
        <taxon>Amoebozoa</taxon>
        <taxon>Evosea</taxon>
        <taxon>Eumycetozoa</taxon>
        <taxon>Dictyostelia</taxon>
        <taxon>Dictyosteliales</taxon>
        <taxon>Dictyosteliaceae</taxon>
        <taxon>Dictyostelium</taxon>
    </lineage>
</organism>
<dbReference type="InterPro" id="IPR012340">
    <property type="entry name" value="NA-bd_OB-fold"/>
</dbReference>
<evidence type="ECO:0000256" key="6">
    <source>
        <dbReference type="ARBA" id="ARBA00023242"/>
    </source>
</evidence>
<proteinExistence type="predicted"/>
<dbReference type="Gene3D" id="3.40.50.300">
    <property type="entry name" value="P-loop containing nucleotide triphosphate hydrolases"/>
    <property type="match status" value="1"/>
</dbReference>
<gene>
    <name evidence="9" type="ORF">RB653_003467</name>
</gene>
<evidence type="ECO:0000313" key="10">
    <source>
        <dbReference type="Proteomes" id="UP001344447"/>
    </source>
</evidence>
<evidence type="ECO:0000256" key="4">
    <source>
        <dbReference type="ARBA" id="ARBA00022741"/>
    </source>
</evidence>
<evidence type="ECO:0000259" key="8">
    <source>
        <dbReference type="Pfam" id="PF16450"/>
    </source>
</evidence>
<comment type="caution">
    <text evidence="9">The sequence shown here is derived from an EMBL/GenBank/DDBJ whole genome shotgun (WGS) entry which is preliminary data.</text>
</comment>
<dbReference type="GO" id="GO:0016887">
    <property type="term" value="F:ATP hydrolysis activity"/>
    <property type="evidence" value="ECO:0007669"/>
    <property type="project" value="InterPro"/>
</dbReference>
<dbReference type="InterPro" id="IPR050221">
    <property type="entry name" value="26S_Proteasome_ATPase"/>
</dbReference>
<evidence type="ECO:0000256" key="5">
    <source>
        <dbReference type="ARBA" id="ARBA00022840"/>
    </source>
</evidence>
<name>A0AAN7YZ48_9MYCE</name>
<evidence type="ECO:0000313" key="9">
    <source>
        <dbReference type="EMBL" id="KAK5581887.1"/>
    </source>
</evidence>
<dbReference type="Gene3D" id="2.40.50.140">
    <property type="entry name" value="Nucleic acid-binding proteins"/>
    <property type="match status" value="1"/>
</dbReference>
<dbReference type="InterPro" id="IPR032501">
    <property type="entry name" value="Prot_ATP_ID_OB_2nd"/>
</dbReference>
<dbReference type="GO" id="GO:0005634">
    <property type="term" value="C:nucleus"/>
    <property type="evidence" value="ECO:0007669"/>
    <property type="project" value="UniProtKB-SubCell"/>
</dbReference>
<dbReference type="InterPro" id="IPR003959">
    <property type="entry name" value="ATPase_AAA_core"/>
</dbReference>
<dbReference type="GO" id="GO:0005524">
    <property type="term" value="F:ATP binding"/>
    <property type="evidence" value="ECO:0007669"/>
    <property type="project" value="UniProtKB-KW"/>
</dbReference>
<dbReference type="SUPFAM" id="SSF52540">
    <property type="entry name" value="P-loop containing nucleoside triphosphate hydrolases"/>
    <property type="match status" value="1"/>
</dbReference>
<keyword evidence="5" id="KW-0067">ATP-binding</keyword>
<dbReference type="Proteomes" id="UP001344447">
    <property type="component" value="Unassembled WGS sequence"/>
</dbReference>
<dbReference type="EMBL" id="JAVFKY010000001">
    <property type="protein sequence ID" value="KAK5581887.1"/>
    <property type="molecule type" value="Genomic_DNA"/>
</dbReference>
<feature type="domain" description="ATPase AAA-type core" evidence="7">
    <location>
        <begin position="113"/>
        <end position="191"/>
    </location>
</feature>
<reference evidence="9 10" key="1">
    <citation type="submission" date="2023-11" db="EMBL/GenBank/DDBJ databases">
        <title>Dfirmibasis_genome.</title>
        <authorList>
            <person name="Edelbroek B."/>
            <person name="Kjellin J."/>
            <person name="Jerlstrom-Hultqvist J."/>
            <person name="Soderbom F."/>
        </authorList>
    </citation>
    <scope>NUCLEOTIDE SEQUENCE [LARGE SCALE GENOMIC DNA]</scope>
    <source>
        <strain evidence="9 10">TNS-C-14</strain>
    </source>
</reference>
<accession>A0AAN7YZ48</accession>
<keyword evidence="10" id="KW-1185">Reference proteome</keyword>
<dbReference type="PANTHER" id="PTHR23073">
    <property type="entry name" value="26S PROTEASOME REGULATORY SUBUNIT"/>
    <property type="match status" value="1"/>
</dbReference>
<evidence type="ECO:0008006" key="11">
    <source>
        <dbReference type="Google" id="ProtNLM"/>
    </source>
</evidence>
<evidence type="ECO:0000256" key="3">
    <source>
        <dbReference type="ARBA" id="ARBA00022490"/>
    </source>
</evidence>
<keyword evidence="3" id="KW-0963">Cytoplasm</keyword>
<evidence type="ECO:0000256" key="1">
    <source>
        <dbReference type="ARBA" id="ARBA00004123"/>
    </source>
</evidence>
<sequence length="210" mass="23647">MGSNQSKKEEIFIEELRGDPLEVGNLEETIDDNHAIVSSTVGPEHYVRIMSFVDKSKLYLGATVLLNSKTLSVIRVIDGEVDPMLIQNSTSRLVLNHQSRSQPNLCYIFTCCRLRVDSKLVRELFRVADECAPSIVFINEIDAIGTNHYDSQSGGEREILRTMLELLNQLDGFNARTDVKFIMATNRIESLTLIRPVVSIVKSNSHSQIH</sequence>
<dbReference type="Pfam" id="PF16450">
    <property type="entry name" value="Prot_ATP_ID_OB_C"/>
    <property type="match status" value="1"/>
</dbReference>
<comment type="subcellular location">
    <subcellularLocation>
        <location evidence="2">Cytoplasm</location>
    </subcellularLocation>
    <subcellularLocation>
        <location evidence="1">Nucleus</location>
    </subcellularLocation>
</comment>
<dbReference type="AlphaFoldDB" id="A0AAN7YZ48"/>
<feature type="domain" description="Proteasomal ATPase second OB" evidence="8">
    <location>
        <begin position="23"/>
        <end position="77"/>
    </location>
</feature>
<dbReference type="GO" id="GO:0005737">
    <property type="term" value="C:cytoplasm"/>
    <property type="evidence" value="ECO:0007669"/>
    <property type="project" value="UniProtKB-SubCell"/>
</dbReference>
<dbReference type="Pfam" id="PF00004">
    <property type="entry name" value="AAA"/>
    <property type="match status" value="1"/>
</dbReference>
<evidence type="ECO:0000256" key="2">
    <source>
        <dbReference type="ARBA" id="ARBA00004496"/>
    </source>
</evidence>